<accession>A0A1U7NEC6</accession>
<keyword evidence="8" id="KW-0804">Transcription</keyword>
<evidence type="ECO:0008006" key="13">
    <source>
        <dbReference type="Google" id="ProtNLM"/>
    </source>
</evidence>
<organism evidence="11 12">
    <name type="scientific">Ileibacterium valens</name>
    <dbReference type="NCBI Taxonomy" id="1862668"/>
    <lineage>
        <taxon>Bacteria</taxon>
        <taxon>Bacillati</taxon>
        <taxon>Bacillota</taxon>
        <taxon>Erysipelotrichia</taxon>
        <taxon>Erysipelotrichales</taxon>
        <taxon>Erysipelotrichaceae</taxon>
        <taxon>Ileibacterium</taxon>
    </lineage>
</organism>
<reference evidence="11 12" key="1">
    <citation type="submission" date="2016-11" db="EMBL/GenBank/DDBJ databases">
        <title>Description of two novel members of the family Erysipelotrichaceae: Ileibacterium lipovorans gen. nov., sp. nov. and Dubosiella newyorkensis, gen. nov., sp. nov.</title>
        <authorList>
            <person name="Cox L.M."/>
            <person name="Sohn J."/>
            <person name="Tyrrell K.L."/>
            <person name="Citron D.M."/>
            <person name="Lawson P.A."/>
            <person name="Patel N.B."/>
            <person name="Iizumi T."/>
            <person name="Perez-Perez G.I."/>
            <person name="Goldstein E.J."/>
            <person name="Blaser M.J."/>
        </authorList>
    </citation>
    <scope>NUCLEOTIDE SEQUENCE [LARGE SCALE GENOMIC DNA]</scope>
    <source>
        <strain evidence="11 12">NYU-BL-A3</strain>
    </source>
</reference>
<dbReference type="InterPro" id="IPR007634">
    <property type="entry name" value="RNA_pol_sigma_54_DNA-bd"/>
</dbReference>
<dbReference type="Gene3D" id="1.10.10.60">
    <property type="entry name" value="Homeodomain-like"/>
    <property type="match status" value="1"/>
</dbReference>
<keyword evidence="6" id="KW-0731">Sigma factor</keyword>
<comment type="caution">
    <text evidence="11">The sequence shown here is derived from an EMBL/GenBank/DDBJ whole genome shotgun (WGS) entry which is preliminary data.</text>
</comment>
<keyword evidence="5" id="KW-0805">Transcription regulation</keyword>
<evidence type="ECO:0000259" key="10">
    <source>
        <dbReference type="Pfam" id="PF04963"/>
    </source>
</evidence>
<dbReference type="GO" id="GO:0016779">
    <property type="term" value="F:nucleotidyltransferase activity"/>
    <property type="evidence" value="ECO:0007669"/>
    <property type="project" value="UniProtKB-KW"/>
</dbReference>
<evidence type="ECO:0000256" key="7">
    <source>
        <dbReference type="ARBA" id="ARBA00023125"/>
    </source>
</evidence>
<dbReference type="EMBL" id="MPJW01000186">
    <property type="protein sequence ID" value="OLU37928.1"/>
    <property type="molecule type" value="Genomic_DNA"/>
</dbReference>
<dbReference type="PROSITE" id="PS00718">
    <property type="entry name" value="SIGMA54_2"/>
    <property type="match status" value="1"/>
</dbReference>
<dbReference type="PIRSF" id="PIRSF000774">
    <property type="entry name" value="RpoN"/>
    <property type="match status" value="1"/>
</dbReference>
<dbReference type="GO" id="GO:0001216">
    <property type="term" value="F:DNA-binding transcription activator activity"/>
    <property type="evidence" value="ECO:0007669"/>
    <property type="project" value="InterPro"/>
</dbReference>
<feature type="domain" description="RNA polymerase sigma factor 54 core-binding" evidence="10">
    <location>
        <begin position="79"/>
        <end position="252"/>
    </location>
</feature>
<dbReference type="InterPro" id="IPR000394">
    <property type="entry name" value="RNA_pol_sigma_54"/>
</dbReference>
<dbReference type="GO" id="GO:0006352">
    <property type="term" value="P:DNA-templated transcription initiation"/>
    <property type="evidence" value="ECO:0007669"/>
    <property type="project" value="InterPro"/>
</dbReference>
<dbReference type="Proteomes" id="UP000186341">
    <property type="component" value="Unassembled WGS sequence"/>
</dbReference>
<dbReference type="GO" id="GO:0000428">
    <property type="term" value="C:DNA-directed RNA polymerase complex"/>
    <property type="evidence" value="ECO:0007669"/>
    <property type="project" value="UniProtKB-KW"/>
</dbReference>
<dbReference type="AlphaFoldDB" id="A0A1U7NEC6"/>
<comment type="similarity">
    <text evidence="1">Belongs to the sigma-54 factor family.</text>
</comment>
<evidence type="ECO:0000256" key="3">
    <source>
        <dbReference type="ARBA" id="ARBA00022679"/>
    </source>
</evidence>
<evidence type="ECO:0000256" key="2">
    <source>
        <dbReference type="ARBA" id="ARBA00022478"/>
    </source>
</evidence>
<keyword evidence="7" id="KW-0238">DNA-binding</keyword>
<evidence type="ECO:0000256" key="6">
    <source>
        <dbReference type="ARBA" id="ARBA00023082"/>
    </source>
</evidence>
<dbReference type="InterPro" id="IPR038709">
    <property type="entry name" value="RpoN_core-bd_sf"/>
</dbReference>
<sequence>MIFECVGNRIDFRIMKMMKNTLLMKPSMQQLQNFNSKHGEYLRVLSMSKAELLDQIRDIADSNPYISVEGSLSENFWDNQTSKKSLKEELDSQLRLQKDGPEIKAARYIIESLDEHGFYTEDPIEGSKYLHMNFELFLKGLHLVQSFEPYGVAASSNMNAIAIQLHMKNLDQAAWMIENCQDLIIVQNFEGIAKRMDLSIERVHELFEQVRRCNPYPCSEYDTSPAVSRLPEVIVTVEDDHLQIQPAALPEIELFEKQKDTSAELREYFRQAHFFIDSINKRNQTLMIVVNELMSIQESHLMYGIEKNPCTLRDLSERTGLHVSTIARTLKDKYYEMDGKVISFYSLFDSQTRQGTSKSAVVRAMKLLIDQENPEEPYLDEEISVSLEEMELFASRRTIAKYRKEMNIPSSRKRKKQYQNNRY</sequence>
<dbReference type="PANTHER" id="PTHR32248">
    <property type="entry name" value="RNA POLYMERASE SIGMA-54 FACTOR"/>
    <property type="match status" value="1"/>
</dbReference>
<evidence type="ECO:0000256" key="1">
    <source>
        <dbReference type="ARBA" id="ARBA00008798"/>
    </source>
</evidence>
<dbReference type="GO" id="GO:0016987">
    <property type="term" value="F:sigma factor activity"/>
    <property type="evidence" value="ECO:0007669"/>
    <property type="project" value="UniProtKB-KW"/>
</dbReference>
<dbReference type="Pfam" id="PF04552">
    <property type="entry name" value="Sigma54_DBD"/>
    <property type="match status" value="1"/>
</dbReference>
<keyword evidence="3" id="KW-0808">Transferase</keyword>
<evidence type="ECO:0000259" key="9">
    <source>
        <dbReference type="Pfam" id="PF04552"/>
    </source>
</evidence>
<keyword evidence="4" id="KW-0548">Nucleotidyltransferase</keyword>
<name>A0A1U7NEC6_9FIRM</name>
<proteinExistence type="inferred from homology"/>
<evidence type="ECO:0000256" key="8">
    <source>
        <dbReference type="ARBA" id="ARBA00023163"/>
    </source>
</evidence>
<keyword evidence="2" id="KW-0240">DNA-directed RNA polymerase</keyword>
<dbReference type="Gene3D" id="1.10.10.1330">
    <property type="entry name" value="RNA polymerase sigma-54 factor, core-binding domain"/>
    <property type="match status" value="1"/>
</dbReference>
<gene>
    <name evidence="11" type="ORF">BO222_09460</name>
</gene>
<evidence type="ECO:0000313" key="11">
    <source>
        <dbReference type="EMBL" id="OLU37928.1"/>
    </source>
</evidence>
<dbReference type="GO" id="GO:0003677">
    <property type="term" value="F:DNA binding"/>
    <property type="evidence" value="ECO:0007669"/>
    <property type="project" value="UniProtKB-KW"/>
</dbReference>
<keyword evidence="12" id="KW-1185">Reference proteome</keyword>
<dbReference type="PRINTS" id="PR00045">
    <property type="entry name" value="SIGMA54FCT"/>
</dbReference>
<dbReference type="PANTHER" id="PTHR32248:SF4">
    <property type="entry name" value="RNA POLYMERASE SIGMA-54 FACTOR"/>
    <property type="match status" value="1"/>
</dbReference>
<protein>
    <recommendedName>
        <fullName evidence="13">RNA polymerase sigma-54 factor</fullName>
    </recommendedName>
</protein>
<evidence type="ECO:0000256" key="4">
    <source>
        <dbReference type="ARBA" id="ARBA00022695"/>
    </source>
</evidence>
<dbReference type="PROSITE" id="PS50044">
    <property type="entry name" value="SIGMA54_3"/>
    <property type="match status" value="1"/>
</dbReference>
<dbReference type="Pfam" id="PF04963">
    <property type="entry name" value="Sigma54_CBD"/>
    <property type="match status" value="1"/>
</dbReference>
<dbReference type="InterPro" id="IPR007046">
    <property type="entry name" value="RNA_pol_sigma_54_core-bd"/>
</dbReference>
<feature type="domain" description="RNA polymerase sigma factor 54 DNA-binding" evidence="9">
    <location>
        <begin position="264"/>
        <end position="416"/>
    </location>
</feature>
<evidence type="ECO:0000256" key="5">
    <source>
        <dbReference type="ARBA" id="ARBA00023015"/>
    </source>
</evidence>
<evidence type="ECO:0000313" key="12">
    <source>
        <dbReference type="Proteomes" id="UP000186341"/>
    </source>
</evidence>